<dbReference type="GO" id="GO:0006355">
    <property type="term" value="P:regulation of DNA-templated transcription"/>
    <property type="evidence" value="ECO:0007669"/>
    <property type="project" value="InterPro"/>
</dbReference>
<dbReference type="GO" id="GO:0006325">
    <property type="term" value="P:chromatin organization"/>
    <property type="evidence" value="ECO:0007669"/>
    <property type="project" value="UniProtKB-KW"/>
</dbReference>
<dbReference type="EMBL" id="GL996527">
    <property type="protein sequence ID" value="EGV61811.1"/>
    <property type="molecule type" value="Genomic_DNA"/>
</dbReference>
<accession>G3B8Z3</accession>
<dbReference type="AlphaFoldDB" id="G3B8Z3"/>
<dbReference type="Proteomes" id="UP000000707">
    <property type="component" value="Unassembled WGS sequence"/>
</dbReference>
<keyword evidence="7" id="KW-1185">Reference proteome</keyword>
<gene>
    <name evidence="6" type="ORF">CANTEDRAFT_131298</name>
</gene>
<dbReference type="STRING" id="590646.G3B8Z3"/>
<dbReference type="GeneID" id="18249510"/>
<organism evidence="7">
    <name type="scientific">Candida tenuis (strain ATCC 10573 / BCRC 21748 / CBS 615 / JCM 9827 / NBRC 10315 / NRRL Y-1498 / VKM Y-70)</name>
    <name type="common">Yeast</name>
    <name type="synonym">Yamadazyma tenuis</name>
    <dbReference type="NCBI Taxonomy" id="590646"/>
    <lineage>
        <taxon>Eukaryota</taxon>
        <taxon>Fungi</taxon>
        <taxon>Dikarya</taxon>
        <taxon>Ascomycota</taxon>
        <taxon>Saccharomycotina</taxon>
        <taxon>Pichiomycetes</taxon>
        <taxon>Debaryomycetaceae</taxon>
        <taxon>Yamadazyma</taxon>
    </lineage>
</organism>
<dbReference type="PANTHER" id="PTHR22970:SF14">
    <property type="entry name" value="AT-RICH INTERACTIVE DOMAIN-CONTAINING PROTEIN 2"/>
    <property type="match status" value="1"/>
</dbReference>
<proteinExistence type="predicted"/>
<name>G3B8Z3_CANTC</name>
<keyword evidence="3" id="KW-0804">Transcription</keyword>
<evidence type="ECO:0000256" key="2">
    <source>
        <dbReference type="ARBA" id="ARBA00023015"/>
    </source>
</evidence>
<protein>
    <recommendedName>
        <fullName evidence="5">RFX-type winged-helix domain-containing protein</fullName>
    </recommendedName>
</protein>
<dbReference type="PROSITE" id="PS51526">
    <property type="entry name" value="RFX_DBD"/>
    <property type="match status" value="1"/>
</dbReference>
<dbReference type="InterPro" id="IPR052406">
    <property type="entry name" value="Chromatin_Remodeling_Comp"/>
</dbReference>
<reference evidence="6 7" key="1">
    <citation type="journal article" date="2011" name="Proc. Natl. Acad. Sci. U.S.A.">
        <title>Comparative genomics of xylose-fermenting fungi for enhanced biofuel production.</title>
        <authorList>
            <person name="Wohlbach D.J."/>
            <person name="Kuo A."/>
            <person name="Sato T.K."/>
            <person name="Potts K.M."/>
            <person name="Salamov A.A."/>
            <person name="LaButti K.M."/>
            <person name="Sun H."/>
            <person name="Clum A."/>
            <person name="Pangilinan J.L."/>
            <person name="Lindquist E.A."/>
            <person name="Lucas S."/>
            <person name="Lapidus A."/>
            <person name="Jin M."/>
            <person name="Gunawan C."/>
            <person name="Balan V."/>
            <person name="Dale B.E."/>
            <person name="Jeffries T.W."/>
            <person name="Zinkel R."/>
            <person name="Barry K.W."/>
            <person name="Grigoriev I.V."/>
            <person name="Gasch A.P."/>
        </authorList>
    </citation>
    <scope>NUCLEOTIDE SEQUENCE [LARGE SCALE GENOMIC DNA]</scope>
    <source>
        <strain evidence="7">ATCC 10573 / BCRC 21748 / CBS 615 / JCM 9827 / NBRC 10315 / NRRL Y-1498 / VKM Y-70</strain>
    </source>
</reference>
<evidence type="ECO:0000256" key="4">
    <source>
        <dbReference type="ARBA" id="ARBA00023242"/>
    </source>
</evidence>
<dbReference type="KEGG" id="cten:18249510"/>
<dbReference type="GO" id="GO:0003677">
    <property type="term" value="F:DNA binding"/>
    <property type="evidence" value="ECO:0007669"/>
    <property type="project" value="InterPro"/>
</dbReference>
<keyword evidence="1" id="KW-0156">Chromatin regulator</keyword>
<keyword evidence="2" id="KW-0805">Transcription regulation</keyword>
<evidence type="ECO:0000259" key="5">
    <source>
        <dbReference type="PROSITE" id="PS51526"/>
    </source>
</evidence>
<dbReference type="HOGENOM" id="CLU_442787_0_0_1"/>
<dbReference type="PANTHER" id="PTHR22970">
    <property type="entry name" value="AT-RICH INTERACTIVE DOMAIN-CONTAINING PROTEIN 2"/>
    <property type="match status" value="1"/>
</dbReference>
<dbReference type="InterPro" id="IPR003150">
    <property type="entry name" value="DNA-bd_RFX"/>
</dbReference>
<evidence type="ECO:0000313" key="6">
    <source>
        <dbReference type="EMBL" id="EGV61811.1"/>
    </source>
</evidence>
<feature type="domain" description="RFX-type winged-helix" evidence="5">
    <location>
        <begin position="387"/>
        <end position="486"/>
    </location>
</feature>
<evidence type="ECO:0000313" key="7">
    <source>
        <dbReference type="Proteomes" id="UP000000707"/>
    </source>
</evidence>
<keyword evidence="4" id="KW-0539">Nucleus</keyword>
<evidence type="ECO:0000256" key="3">
    <source>
        <dbReference type="ARBA" id="ARBA00023163"/>
    </source>
</evidence>
<dbReference type="eggNOG" id="ENOG502QVTM">
    <property type="taxonomic scope" value="Eukaryota"/>
</dbReference>
<sequence length="608" mass="69607">MSVQPVPINVYTSSTSTINGNVNQMNLIGNGHMGATLMDRIVMSLKSNVASEVEWALASTYQQSFVAPDTIDFEKNEYLGKQLIKYFMVPFRLIQDGKADEISNSTVNLSLDALLSIRNSIQDITNQQWLSQIYEFKQDLADVLKLLVEWIYKDGPGFSLGRYKDQFVEYLFHTIDILDTLTCYYINNPKTDELFNLMLFISTNSSDKYLIIGSLNCLTHLLFTKADTISDNENKEFNNQNNAKSGDESLVPLYDNCIDNFTEEHLEHFLNYLLLNDPKLNVSVLDFIKQYLNSGASDKNQSLKESKFNRLSTLLQINSSKKNLHTLLKQLPVLLTTDVMLNEPITEHKIEEHLAKRSNHSSVPSEPPLLSSNLYDIISKFPEPMRSSVWLRCCYEPIFNDSYDDDTPSEGVIGEVTQISLWKAYEKQFEPIWKNKLAEFPELLPAVDFIKNVTNAFPNSEAMVVMLKNVEPPKKKFIIRGIQPRQFAVDIDVANYEALKKKVVVDKRDINEQLPIGSIDTAKFQQSLESLNSKILFSSTGLKLNKINLLAKDILDYIISQFQQFPNADELVNIFRLYNRSWLLQVVYSNPVLVEIDLVGHEYIKYLI</sequence>
<dbReference type="OrthoDB" id="338531at2759"/>
<evidence type="ECO:0000256" key="1">
    <source>
        <dbReference type="ARBA" id="ARBA00022853"/>
    </source>
</evidence>
<dbReference type="GO" id="GO:0016586">
    <property type="term" value="C:RSC-type complex"/>
    <property type="evidence" value="ECO:0007669"/>
    <property type="project" value="TreeGrafter"/>
</dbReference>